<dbReference type="Gene3D" id="3.10.350.10">
    <property type="entry name" value="LysM domain"/>
    <property type="match status" value="2"/>
</dbReference>
<dbReference type="InterPro" id="IPR018392">
    <property type="entry name" value="LysM"/>
</dbReference>
<dbReference type="Pfam" id="PF01476">
    <property type="entry name" value="LysM"/>
    <property type="match status" value="2"/>
</dbReference>
<feature type="transmembrane region" description="Helical" evidence="1">
    <location>
        <begin position="56"/>
        <end position="76"/>
    </location>
</feature>
<proteinExistence type="predicted"/>
<dbReference type="SMART" id="SM00257">
    <property type="entry name" value="LysM"/>
    <property type="match status" value="2"/>
</dbReference>
<feature type="domain" description="LysM" evidence="2">
    <location>
        <begin position="121"/>
        <end position="164"/>
    </location>
</feature>
<keyword evidence="1" id="KW-1133">Transmembrane helix</keyword>
<gene>
    <name evidence="3" type="ORF">A2973_03835</name>
</gene>
<dbReference type="Gene3D" id="2.70.70.10">
    <property type="entry name" value="Glucose Permease (Domain IIA)"/>
    <property type="match status" value="1"/>
</dbReference>
<evidence type="ECO:0000256" key="1">
    <source>
        <dbReference type="SAM" id="Phobius"/>
    </source>
</evidence>
<reference evidence="3 4" key="1">
    <citation type="journal article" date="2016" name="Nat. Commun.">
        <title>Thousands of microbial genomes shed light on interconnected biogeochemical processes in an aquifer system.</title>
        <authorList>
            <person name="Anantharaman K."/>
            <person name="Brown C.T."/>
            <person name="Hug L.A."/>
            <person name="Sharon I."/>
            <person name="Castelle C.J."/>
            <person name="Probst A.J."/>
            <person name="Thomas B.C."/>
            <person name="Singh A."/>
            <person name="Wilkins M.J."/>
            <person name="Karaoz U."/>
            <person name="Brodie E.L."/>
            <person name="Williams K.H."/>
            <person name="Hubbard S.S."/>
            <person name="Banfield J.F."/>
        </authorList>
    </citation>
    <scope>NUCLEOTIDE SEQUENCE [LARGE SCALE GENOMIC DNA]</scope>
</reference>
<feature type="domain" description="LysM" evidence="2">
    <location>
        <begin position="170"/>
        <end position="218"/>
    </location>
</feature>
<dbReference type="InterPro" id="IPR036779">
    <property type="entry name" value="LysM_dom_sf"/>
</dbReference>
<accession>A0A1F6B0I0</accession>
<dbReference type="PROSITE" id="PS51782">
    <property type="entry name" value="LYSM"/>
    <property type="match status" value="2"/>
</dbReference>
<evidence type="ECO:0000313" key="4">
    <source>
        <dbReference type="Proteomes" id="UP000176409"/>
    </source>
</evidence>
<dbReference type="CDD" id="cd00118">
    <property type="entry name" value="LysM"/>
    <property type="match status" value="2"/>
</dbReference>
<dbReference type="SUPFAM" id="SSF51261">
    <property type="entry name" value="Duplicated hybrid motif"/>
    <property type="match status" value="1"/>
</dbReference>
<dbReference type="InterPro" id="IPR016047">
    <property type="entry name" value="M23ase_b-sheet_dom"/>
</dbReference>
<dbReference type="InterPro" id="IPR050570">
    <property type="entry name" value="Cell_wall_metabolism_enzyme"/>
</dbReference>
<protein>
    <recommendedName>
        <fullName evidence="2">LysM domain-containing protein</fullName>
    </recommendedName>
</protein>
<dbReference type="GO" id="GO:0004222">
    <property type="term" value="F:metalloendopeptidase activity"/>
    <property type="evidence" value="ECO:0007669"/>
    <property type="project" value="TreeGrafter"/>
</dbReference>
<dbReference type="PANTHER" id="PTHR21666:SF270">
    <property type="entry name" value="MUREIN HYDROLASE ACTIVATOR ENVC"/>
    <property type="match status" value="1"/>
</dbReference>
<organism evidence="3 4">
    <name type="scientific">Candidatus Gottesmanbacteria bacterium RIFCSPLOWO2_01_FULL_49_10</name>
    <dbReference type="NCBI Taxonomy" id="1798396"/>
    <lineage>
        <taxon>Bacteria</taxon>
        <taxon>Candidatus Gottesmaniibacteriota</taxon>
    </lineage>
</organism>
<keyword evidence="1" id="KW-0472">Membrane</keyword>
<dbReference type="AlphaFoldDB" id="A0A1F6B0I0"/>
<dbReference type="CDD" id="cd12797">
    <property type="entry name" value="M23_peptidase"/>
    <property type="match status" value="1"/>
</dbReference>
<dbReference type="InterPro" id="IPR011055">
    <property type="entry name" value="Dup_hybrid_motif"/>
</dbReference>
<evidence type="ECO:0000313" key="3">
    <source>
        <dbReference type="EMBL" id="OGG30454.1"/>
    </source>
</evidence>
<dbReference type="SUPFAM" id="SSF54106">
    <property type="entry name" value="LysM domain"/>
    <property type="match status" value="2"/>
</dbReference>
<dbReference type="STRING" id="1798396.A2973_03835"/>
<dbReference type="PANTHER" id="PTHR21666">
    <property type="entry name" value="PEPTIDASE-RELATED"/>
    <property type="match status" value="1"/>
</dbReference>
<dbReference type="Pfam" id="PF01551">
    <property type="entry name" value="Peptidase_M23"/>
    <property type="match status" value="1"/>
</dbReference>
<dbReference type="Proteomes" id="UP000176409">
    <property type="component" value="Unassembled WGS sequence"/>
</dbReference>
<comment type="caution">
    <text evidence="3">The sequence shown here is derived from an EMBL/GenBank/DDBJ whole genome shotgun (WGS) entry which is preliminary data.</text>
</comment>
<evidence type="ECO:0000259" key="2">
    <source>
        <dbReference type="PROSITE" id="PS51782"/>
    </source>
</evidence>
<keyword evidence="1" id="KW-0812">Transmembrane</keyword>
<name>A0A1F6B0I0_9BACT</name>
<sequence>MRQALTLLLDDITSWARGWYIYLEKRLTSLGGRFEVYKGTLVDVLMARRGSYQRPFLHFSLGVLFMIGVVSAPILANSYPGTYAGNVQELESPSAILTSLDDPLAFGIETTESKKPRDQVISYVVEQGDTLSTIAEKFGVSVDTIKWSSDIKRDSLSVGQELKIPPVTGIVHKVKDGETVQTIAKKYKTDSQKIVNFPFNDFADLDTFALNVGQSLIVPDGVMPEAPAILKALPPVFAGGTGQLLWPAGGIITQYPVWYHMALDIANNAAPGIAAAEAGVVTDVQYLRYGYGQHILLSHGEGLATLYAHLSEIYVKPGDRIARGQIIGRMGSTGRSTGTHLHFEVRKNGIIVNPLPFLK</sequence>
<dbReference type="EMBL" id="MFJZ01000021">
    <property type="protein sequence ID" value="OGG30454.1"/>
    <property type="molecule type" value="Genomic_DNA"/>
</dbReference>